<evidence type="ECO:0008006" key="3">
    <source>
        <dbReference type="Google" id="ProtNLM"/>
    </source>
</evidence>
<dbReference type="EMBL" id="WTYN01000001">
    <property type="protein sequence ID" value="MXO63106.1"/>
    <property type="molecule type" value="Genomic_DNA"/>
</dbReference>
<evidence type="ECO:0000313" key="2">
    <source>
        <dbReference type="Proteomes" id="UP000445582"/>
    </source>
</evidence>
<comment type="caution">
    <text evidence="1">The sequence shown here is derived from an EMBL/GenBank/DDBJ whole genome shotgun (WGS) entry which is preliminary data.</text>
</comment>
<sequence length="461" mass="50245">MKVGLIIDHPIRDLPTVSMIAVALGSRGVESYIIPLYDQGLDVPLLGLDAVVTTFLRPANRHVIEAYANMGISVYVLDSEGGVLSNDGPNNPAELARAVGEGGWADLVTGYFFWGPLLHDAFVARGVLPPEKLHLTGCPRFDCASRKWRALLDADGGDFILINTAFPLVNSRFVEGGTDIDAMVSAGWDSDYVNALVADSSTAMREMLGLIAKLASRFPNEEFLVRPHPFENPDVYSHALRDLPNVTVNGEGGVLRVIARSKAVIQLNCSTAIEALMVDKLPMSPDFISSPALRQHSELPNRASMLMQSFEDMAFAIANLDVAMESFDLQERYTSVCYPYFYRIDGDASERIAAVLVRSPRNGSRNLIQSMAGCHQKPKFAQLLQGVGANLLGSRAASRLRAIIQPKRRAKRVSIGEVRHWLNKATTISGRPRLIAKPARHPFTGLPLSSIQVVATKTAGD</sequence>
<dbReference type="OrthoDB" id="8186062at2"/>
<evidence type="ECO:0000313" key="1">
    <source>
        <dbReference type="EMBL" id="MXO63106.1"/>
    </source>
</evidence>
<keyword evidence="2" id="KW-1185">Reference proteome</keyword>
<organism evidence="1 2">
    <name type="scientific">Qipengyuania oceanensis</name>
    <dbReference type="NCBI Taxonomy" id="1463597"/>
    <lineage>
        <taxon>Bacteria</taxon>
        <taxon>Pseudomonadati</taxon>
        <taxon>Pseudomonadota</taxon>
        <taxon>Alphaproteobacteria</taxon>
        <taxon>Sphingomonadales</taxon>
        <taxon>Erythrobacteraceae</taxon>
        <taxon>Qipengyuania</taxon>
    </lineage>
</organism>
<dbReference type="RefSeq" id="WP_160674185.1">
    <property type="nucleotide sequence ID" value="NZ_WTYN01000001.1"/>
</dbReference>
<dbReference type="Proteomes" id="UP000445582">
    <property type="component" value="Unassembled WGS sequence"/>
</dbReference>
<reference evidence="1 2" key="1">
    <citation type="submission" date="2019-12" db="EMBL/GenBank/DDBJ databases">
        <title>Genomic-based taxomic classification of the family Erythrobacteraceae.</title>
        <authorList>
            <person name="Xu L."/>
        </authorList>
    </citation>
    <scope>NUCLEOTIDE SEQUENCE [LARGE SCALE GENOMIC DNA]</scope>
    <source>
        <strain evidence="1 2">MCCC 1A09965</strain>
    </source>
</reference>
<name>A0A844YDG4_9SPHN</name>
<gene>
    <name evidence="1" type="ORF">GRI48_08790</name>
</gene>
<dbReference type="NCBIfam" id="TIGR04396">
    <property type="entry name" value="surf_polysacc"/>
    <property type="match status" value="1"/>
</dbReference>
<proteinExistence type="predicted"/>
<dbReference type="InterPro" id="IPR030906">
    <property type="entry name" value="Surf_polysacc"/>
</dbReference>
<protein>
    <recommendedName>
        <fullName evidence="3">Surface carbohydrate biosynthesis protein</fullName>
    </recommendedName>
</protein>
<accession>A0A844YDG4</accession>
<dbReference type="AlphaFoldDB" id="A0A844YDG4"/>